<accession>A0A8S5S028</accession>
<evidence type="ECO:0000313" key="1">
    <source>
        <dbReference type="EMBL" id="DAF44396.1"/>
    </source>
</evidence>
<proteinExistence type="predicted"/>
<dbReference type="EMBL" id="BK032511">
    <property type="protein sequence ID" value="DAF44396.1"/>
    <property type="molecule type" value="Genomic_DNA"/>
</dbReference>
<reference evidence="1" key="1">
    <citation type="journal article" date="2021" name="Proc. Natl. Acad. Sci. U.S.A.">
        <title>A Catalog of Tens of Thousands of Viruses from Human Metagenomes Reveals Hidden Associations with Chronic Diseases.</title>
        <authorList>
            <person name="Tisza M.J."/>
            <person name="Buck C.B."/>
        </authorList>
    </citation>
    <scope>NUCLEOTIDE SEQUENCE</scope>
    <source>
        <strain evidence="1">Ct8Lf7</strain>
    </source>
</reference>
<organism evidence="1">
    <name type="scientific">Podoviridae sp. ct8Lf7</name>
    <dbReference type="NCBI Taxonomy" id="2827723"/>
    <lineage>
        <taxon>Viruses</taxon>
        <taxon>Duplodnaviria</taxon>
        <taxon>Heunggongvirae</taxon>
        <taxon>Uroviricota</taxon>
        <taxon>Caudoviricetes</taxon>
    </lineage>
</organism>
<protein>
    <submittedName>
        <fullName evidence="1">Uncharacterized protein</fullName>
    </submittedName>
</protein>
<sequence length="48" mass="5402">MKAISFATKQLLVNTFGDISSLSSKIRVHFQSAEILDFSCAREVSVYY</sequence>
<name>A0A8S5S028_9CAUD</name>